<keyword evidence="17 18" id="KW-0998">Cell outer membrane</keyword>
<dbReference type="EMBL" id="SJDL01000005">
    <property type="protein sequence ID" value="TBW58182.1"/>
    <property type="molecule type" value="Genomic_DNA"/>
</dbReference>
<keyword evidence="21" id="KW-1185">Reference proteome</keyword>
<evidence type="ECO:0000256" key="15">
    <source>
        <dbReference type="ARBA" id="ARBA00023098"/>
    </source>
</evidence>
<evidence type="ECO:0000256" key="14">
    <source>
        <dbReference type="ARBA" id="ARBA00022963"/>
    </source>
</evidence>
<protein>
    <recommendedName>
        <fullName evidence="7 18">Phospholipase A1</fullName>
        <ecNumber evidence="5 18">3.1.1.32</ecNumber>
        <ecNumber evidence="6 18">3.1.1.4</ecNumber>
    </recommendedName>
    <alternativeName>
        <fullName evidence="18">Phosphatidylcholine 1-acylhydrolase</fullName>
    </alternativeName>
</protein>
<keyword evidence="16" id="KW-0472">Membrane</keyword>
<evidence type="ECO:0000256" key="12">
    <source>
        <dbReference type="ARBA" id="ARBA00022801"/>
    </source>
</evidence>
<dbReference type="PANTHER" id="PTHR40457">
    <property type="entry name" value="PHOSPHOLIPASE A1"/>
    <property type="match status" value="1"/>
</dbReference>
<keyword evidence="8" id="KW-1134">Transmembrane beta strand</keyword>
<dbReference type="EC" id="3.1.1.32" evidence="5 18"/>
<evidence type="ECO:0000256" key="10">
    <source>
        <dbReference type="ARBA" id="ARBA00022723"/>
    </source>
</evidence>
<evidence type="ECO:0000256" key="16">
    <source>
        <dbReference type="ARBA" id="ARBA00023136"/>
    </source>
</evidence>
<evidence type="ECO:0000256" key="2">
    <source>
        <dbReference type="ARBA" id="ARBA00001604"/>
    </source>
</evidence>
<evidence type="ECO:0000256" key="18">
    <source>
        <dbReference type="RuleBase" id="RU366027"/>
    </source>
</evidence>
<dbReference type="Pfam" id="PF02253">
    <property type="entry name" value="PLA1"/>
    <property type="match status" value="1"/>
</dbReference>
<dbReference type="Proteomes" id="UP000313645">
    <property type="component" value="Unassembled WGS sequence"/>
</dbReference>
<name>A0ABY1ZNS0_9GAMM</name>
<dbReference type="Gene3D" id="2.40.230.10">
    <property type="entry name" value="Phospholipase A1"/>
    <property type="match status" value="1"/>
</dbReference>
<evidence type="ECO:0000313" key="20">
    <source>
        <dbReference type="EMBL" id="TBW58182.1"/>
    </source>
</evidence>
<feature type="compositionally biased region" description="Basic and acidic residues" evidence="19">
    <location>
        <begin position="56"/>
        <end position="69"/>
    </location>
</feature>
<evidence type="ECO:0000256" key="7">
    <source>
        <dbReference type="ARBA" id="ARBA00021726"/>
    </source>
</evidence>
<sequence>MQRLPALCLALTAPLAAAQEAAHDYTGFASDDCALIENGVQRLACYDAIIDPEKARERASEERIERANKVTENLKLGTGRTTDMGRDSDQDAATQQGDTANSLVDRYFATEQALFSFSGSFVTHRPTYILPYTYMHHPNQHPYSPTNGRMSYDKPLNYDEAKYQISFKVPLLTGMFDKRLTLWFGYTQLSFWQVYNNDASKPFRETDYEPELFARYATQWDIGPGRLEAVTLGLNHQSNGQSEPQSRSWNRIMGSAAYTWDRWLFLVQPWYRIPESKSEDDNPDIDKYLGYGDYWAVYKIDNDRTLSLKLRNNFRTGDNKTSFQLGYSFPVGETIKGYVQYYNGYGESLIDYNERIQRIGIGIMLNDWL</sequence>
<comment type="caution">
    <text evidence="20">The sequence shown here is derived from an EMBL/GenBank/DDBJ whole genome shotgun (WGS) entry which is preliminary data.</text>
</comment>
<gene>
    <name evidence="20" type="ORF">EZI54_04835</name>
</gene>
<evidence type="ECO:0000256" key="6">
    <source>
        <dbReference type="ARBA" id="ARBA00013278"/>
    </source>
</evidence>
<comment type="similarity">
    <text evidence="3 18">Belongs to the phospholipase A1 family.</text>
</comment>
<evidence type="ECO:0000256" key="3">
    <source>
        <dbReference type="ARBA" id="ARBA00010525"/>
    </source>
</evidence>
<comment type="catalytic activity">
    <reaction evidence="1 18">
        <text>a 1,2-diacyl-sn-glycero-3-phosphocholine + H2O = a 2-acyl-sn-glycero-3-phosphocholine + a fatty acid + H(+)</text>
        <dbReference type="Rhea" id="RHEA:18689"/>
        <dbReference type="ChEBI" id="CHEBI:15377"/>
        <dbReference type="ChEBI" id="CHEBI:15378"/>
        <dbReference type="ChEBI" id="CHEBI:28868"/>
        <dbReference type="ChEBI" id="CHEBI:57643"/>
        <dbReference type="ChEBI" id="CHEBI:57875"/>
        <dbReference type="EC" id="3.1.1.32"/>
    </reaction>
</comment>
<feature type="chain" id="PRO_5044985996" description="Phospholipase A1" evidence="18">
    <location>
        <begin position="19"/>
        <end position="369"/>
    </location>
</feature>
<dbReference type="CDD" id="cd00541">
    <property type="entry name" value="OMPLA"/>
    <property type="match status" value="1"/>
</dbReference>
<keyword evidence="15 18" id="KW-0443">Lipid metabolism</keyword>
<keyword evidence="11 18" id="KW-0732">Signal</keyword>
<dbReference type="InterPro" id="IPR003187">
    <property type="entry name" value="PLipase_A1"/>
</dbReference>
<evidence type="ECO:0000256" key="4">
    <source>
        <dbReference type="ARBA" id="ARBA00011702"/>
    </source>
</evidence>
<comment type="catalytic activity">
    <reaction evidence="2 18">
        <text>a 1,2-diacyl-sn-glycero-3-phosphocholine + H2O = a 1-acyl-sn-glycero-3-phosphocholine + a fatty acid + H(+)</text>
        <dbReference type="Rhea" id="RHEA:15801"/>
        <dbReference type="ChEBI" id="CHEBI:15377"/>
        <dbReference type="ChEBI" id="CHEBI:15378"/>
        <dbReference type="ChEBI" id="CHEBI:28868"/>
        <dbReference type="ChEBI" id="CHEBI:57643"/>
        <dbReference type="ChEBI" id="CHEBI:58168"/>
        <dbReference type="EC" id="3.1.1.4"/>
    </reaction>
</comment>
<dbReference type="SUPFAM" id="SSF56931">
    <property type="entry name" value="Outer membrane phospholipase A (OMPLA)"/>
    <property type="match status" value="1"/>
</dbReference>
<dbReference type="EC" id="3.1.1.4" evidence="6 18"/>
<comment type="subunit">
    <text evidence="4 18">Homodimer; dimerization is reversible, and the dimeric form is the active one.</text>
</comment>
<feature type="region of interest" description="Disordered" evidence="19">
    <location>
        <begin position="56"/>
        <end position="96"/>
    </location>
</feature>
<evidence type="ECO:0000256" key="8">
    <source>
        <dbReference type="ARBA" id="ARBA00022452"/>
    </source>
</evidence>
<reference evidence="20 21" key="1">
    <citation type="submission" date="2019-02" db="EMBL/GenBank/DDBJ databases">
        <title>Marinobacter halodurans sp. nov., a marine bacterium isolated from sea tidal flat.</title>
        <authorList>
            <person name="Yoo Y."/>
            <person name="Lee D.W."/>
            <person name="Kim B.S."/>
            <person name="Kim J.-J."/>
        </authorList>
    </citation>
    <scope>NUCLEOTIDE SEQUENCE [LARGE SCALE GENOMIC DNA]</scope>
    <source>
        <strain evidence="20 21">YJ-S3-2</strain>
    </source>
</reference>
<dbReference type="RefSeq" id="WP_131479599.1">
    <property type="nucleotide sequence ID" value="NZ_SJDL01000005.1"/>
</dbReference>
<evidence type="ECO:0000256" key="13">
    <source>
        <dbReference type="ARBA" id="ARBA00022837"/>
    </source>
</evidence>
<keyword evidence="12 18" id="KW-0378">Hydrolase</keyword>
<comment type="function">
    <text evidence="18">Hydrolysis of phosphatidylcholine with phospholipase A2 (EC 3.1.1.4) and phospholipase A1 (EC 3.1.1.32) activities.</text>
</comment>
<comment type="subcellular location">
    <subcellularLocation>
        <location evidence="18">Cell outer membrane</location>
        <topology evidence="18">Multi-pass membrane protein</topology>
    </subcellularLocation>
    <text evidence="18">One of the very few enzymes located there.</text>
</comment>
<dbReference type="InterPro" id="IPR036541">
    <property type="entry name" value="PLipase_A1_sf"/>
</dbReference>
<evidence type="ECO:0000313" key="21">
    <source>
        <dbReference type="Proteomes" id="UP000313645"/>
    </source>
</evidence>
<evidence type="ECO:0000256" key="1">
    <source>
        <dbReference type="ARBA" id="ARBA00000111"/>
    </source>
</evidence>
<keyword evidence="9" id="KW-0812">Transmembrane</keyword>
<keyword evidence="13 18" id="KW-0106">Calcium</keyword>
<keyword evidence="14 18" id="KW-0442">Lipid degradation</keyword>
<evidence type="ECO:0000256" key="5">
    <source>
        <dbReference type="ARBA" id="ARBA00013179"/>
    </source>
</evidence>
<comment type="cofactor">
    <cofactor evidence="18">
        <name>Ca(2+)</name>
        <dbReference type="ChEBI" id="CHEBI:29108"/>
    </cofactor>
    <text evidence="18">Binds 1 Ca(2+) ion per monomer. In the dimeric form the Ca(2+) is bound by different amino acids with binding of each Ca(2+) shared with ligands coming from each monomer. The Ca(2+) ion may have a role in catalysis.</text>
</comment>
<accession>A0ABY1ZNS0</accession>
<keyword evidence="10 18" id="KW-0479">Metal-binding</keyword>
<evidence type="ECO:0000256" key="11">
    <source>
        <dbReference type="ARBA" id="ARBA00022729"/>
    </source>
</evidence>
<proteinExistence type="inferred from homology"/>
<evidence type="ECO:0000256" key="9">
    <source>
        <dbReference type="ARBA" id="ARBA00022692"/>
    </source>
</evidence>
<evidence type="ECO:0000256" key="17">
    <source>
        <dbReference type="ARBA" id="ARBA00023237"/>
    </source>
</evidence>
<dbReference type="PANTHER" id="PTHR40457:SF1">
    <property type="entry name" value="PHOSPHOLIPASE A1"/>
    <property type="match status" value="1"/>
</dbReference>
<evidence type="ECO:0000256" key="19">
    <source>
        <dbReference type="SAM" id="MobiDB-lite"/>
    </source>
</evidence>
<feature type="signal peptide" evidence="18">
    <location>
        <begin position="1"/>
        <end position="18"/>
    </location>
</feature>
<organism evidence="20 21">
    <name type="scientific">Marinobacter halodurans</name>
    <dbReference type="NCBI Taxonomy" id="2528979"/>
    <lineage>
        <taxon>Bacteria</taxon>
        <taxon>Pseudomonadati</taxon>
        <taxon>Pseudomonadota</taxon>
        <taxon>Gammaproteobacteria</taxon>
        <taxon>Pseudomonadales</taxon>
        <taxon>Marinobacteraceae</taxon>
        <taxon>Marinobacter</taxon>
    </lineage>
</organism>
<dbReference type="PRINTS" id="PR01486">
    <property type="entry name" value="PHPHLIPASEA1"/>
</dbReference>